<dbReference type="OMA" id="FHETRNQ"/>
<evidence type="ECO:0000313" key="3">
    <source>
        <dbReference type="Proteomes" id="UP000298652"/>
    </source>
</evidence>
<dbReference type="Gramene" id="TKW10162">
    <property type="protein sequence ID" value="TKW10162"/>
    <property type="gene ID" value="SEVIR_6G144400v2"/>
</dbReference>
<gene>
    <name evidence="2" type="ORF">SEVIR_6G144400v2</name>
</gene>
<feature type="compositionally biased region" description="Basic and acidic residues" evidence="1">
    <location>
        <begin position="116"/>
        <end position="125"/>
    </location>
</feature>
<sequence length="152" mass="16999">MRAEPSTSVRRPGDLKPHLVDRHSQFHETRNQQKSNHQRESVKPIQAKSQDHAGTRNRANRATEISSDLVVLFRILRQRVDGLKLKVASILEDVYKNPPDPGPGSAPRSQPGAAKASHEERKEPTPHAFKKAKLQVITGSNLMCQDAGYRGR</sequence>
<evidence type="ECO:0000313" key="2">
    <source>
        <dbReference type="EMBL" id="TKW10162.1"/>
    </source>
</evidence>
<feature type="region of interest" description="Disordered" evidence="1">
    <location>
        <begin position="94"/>
        <end position="130"/>
    </location>
</feature>
<feature type="compositionally biased region" description="Basic and acidic residues" evidence="1">
    <location>
        <begin position="11"/>
        <end position="42"/>
    </location>
</feature>
<dbReference type="Proteomes" id="UP000298652">
    <property type="component" value="Chromosome 6"/>
</dbReference>
<feature type="region of interest" description="Disordered" evidence="1">
    <location>
        <begin position="1"/>
        <end position="63"/>
    </location>
</feature>
<organism evidence="2 3">
    <name type="scientific">Setaria viridis</name>
    <name type="common">Green bristlegrass</name>
    <name type="synonym">Setaria italica subsp. viridis</name>
    <dbReference type="NCBI Taxonomy" id="4556"/>
    <lineage>
        <taxon>Eukaryota</taxon>
        <taxon>Viridiplantae</taxon>
        <taxon>Streptophyta</taxon>
        <taxon>Embryophyta</taxon>
        <taxon>Tracheophyta</taxon>
        <taxon>Spermatophyta</taxon>
        <taxon>Magnoliopsida</taxon>
        <taxon>Liliopsida</taxon>
        <taxon>Poales</taxon>
        <taxon>Poaceae</taxon>
        <taxon>PACMAD clade</taxon>
        <taxon>Panicoideae</taxon>
        <taxon>Panicodae</taxon>
        <taxon>Paniceae</taxon>
        <taxon>Cenchrinae</taxon>
        <taxon>Setaria</taxon>
    </lineage>
</organism>
<dbReference type="AlphaFoldDB" id="A0A4U6U5E5"/>
<evidence type="ECO:0000256" key="1">
    <source>
        <dbReference type="SAM" id="MobiDB-lite"/>
    </source>
</evidence>
<protein>
    <submittedName>
        <fullName evidence="2">Uncharacterized protein</fullName>
    </submittedName>
</protein>
<reference evidence="2" key="1">
    <citation type="submission" date="2019-03" db="EMBL/GenBank/DDBJ databases">
        <title>WGS assembly of Setaria viridis.</title>
        <authorList>
            <person name="Huang P."/>
            <person name="Jenkins J."/>
            <person name="Grimwood J."/>
            <person name="Barry K."/>
            <person name="Healey A."/>
            <person name="Mamidi S."/>
            <person name="Sreedasyam A."/>
            <person name="Shu S."/>
            <person name="Feldman M."/>
            <person name="Wu J."/>
            <person name="Yu Y."/>
            <person name="Chen C."/>
            <person name="Johnson J."/>
            <person name="Rokhsar D."/>
            <person name="Baxter I."/>
            <person name="Schmutz J."/>
            <person name="Brutnell T."/>
            <person name="Kellogg E."/>
        </authorList>
    </citation>
    <scope>NUCLEOTIDE SEQUENCE [LARGE SCALE GENOMIC DNA]</scope>
</reference>
<accession>A0A4U6U5E5</accession>
<name>A0A4U6U5E5_SETVI</name>
<keyword evidence="3" id="KW-1185">Reference proteome</keyword>
<dbReference type="EMBL" id="CM016557">
    <property type="protein sequence ID" value="TKW10162.1"/>
    <property type="molecule type" value="Genomic_DNA"/>
</dbReference>
<proteinExistence type="predicted"/>